<dbReference type="InterPro" id="IPR038690">
    <property type="entry name" value="NusG_2_sf"/>
</dbReference>
<dbReference type="STRING" id="1120975.SAMN02746064_01896"/>
<dbReference type="Pfam" id="PF07009">
    <property type="entry name" value="NusG_II"/>
    <property type="match status" value="1"/>
</dbReference>
<protein>
    <submittedName>
        <fullName evidence="1">Uncharacterized protein</fullName>
    </submittedName>
</protein>
<name>A0A1M4YXF3_9FIRM</name>
<dbReference type="CDD" id="cd09911">
    <property type="entry name" value="Lin0431_like"/>
    <property type="match status" value="1"/>
</dbReference>
<keyword evidence="2" id="KW-1185">Reference proteome</keyword>
<sequence length="115" mass="12672">MKKKDLVLMAVVLIIAVIGLLFSHIYSSDAADLKVVITIDGEVFREIPLTKDTNEEIRVEQNGDVNIVIIDSGVVRIVEATCPDQICVHTTPADENGEMIVCLPNRVIVEVTRND</sequence>
<reference evidence="1 2" key="1">
    <citation type="submission" date="2016-11" db="EMBL/GenBank/DDBJ databases">
        <authorList>
            <person name="Jaros S."/>
            <person name="Januszkiewicz K."/>
            <person name="Wedrychowicz H."/>
        </authorList>
    </citation>
    <scope>NUCLEOTIDE SEQUENCE [LARGE SCALE GENOMIC DNA]</scope>
    <source>
        <strain evidence="1 2">DSM 14828</strain>
    </source>
</reference>
<dbReference type="Gene3D" id="2.60.320.10">
    <property type="entry name" value="N-utilization substance G protein NusG, insert domain"/>
    <property type="match status" value="1"/>
</dbReference>
<dbReference type="OrthoDB" id="47603at2"/>
<proteinExistence type="predicted"/>
<gene>
    <name evidence="1" type="ORF">SAMN02746064_01896</name>
</gene>
<dbReference type="EMBL" id="FQTU01000014">
    <property type="protein sequence ID" value="SHF10395.1"/>
    <property type="molecule type" value="Genomic_DNA"/>
</dbReference>
<organism evidence="1 2">
    <name type="scientific">Alkalibacter saccharofermentans DSM 14828</name>
    <dbReference type="NCBI Taxonomy" id="1120975"/>
    <lineage>
        <taxon>Bacteria</taxon>
        <taxon>Bacillati</taxon>
        <taxon>Bacillota</taxon>
        <taxon>Clostridia</taxon>
        <taxon>Eubacteriales</taxon>
        <taxon>Eubacteriaceae</taxon>
        <taxon>Alkalibacter</taxon>
    </lineage>
</organism>
<evidence type="ECO:0000313" key="2">
    <source>
        <dbReference type="Proteomes" id="UP000184251"/>
    </source>
</evidence>
<dbReference type="RefSeq" id="WP_073271380.1">
    <property type="nucleotide sequence ID" value="NZ_FQTU01000014.1"/>
</dbReference>
<evidence type="ECO:0000313" key="1">
    <source>
        <dbReference type="EMBL" id="SHF10395.1"/>
    </source>
</evidence>
<dbReference type="AlphaFoldDB" id="A0A1M4YXF3"/>
<dbReference type="Proteomes" id="UP000184251">
    <property type="component" value="Unassembled WGS sequence"/>
</dbReference>
<accession>A0A1M4YXF3</accession>